<evidence type="ECO:0000256" key="2">
    <source>
        <dbReference type="ARBA" id="ARBA00023002"/>
    </source>
</evidence>
<dbReference type="PRINTS" id="PR00081">
    <property type="entry name" value="GDHRDH"/>
</dbReference>
<evidence type="ECO:0000313" key="4">
    <source>
        <dbReference type="EMBL" id="MFN2976706.1"/>
    </source>
</evidence>
<dbReference type="Pfam" id="PF00106">
    <property type="entry name" value="adh_short"/>
    <property type="match status" value="1"/>
</dbReference>
<dbReference type="Proteomes" id="UP001634747">
    <property type="component" value="Unassembled WGS sequence"/>
</dbReference>
<comment type="similarity">
    <text evidence="1 3">Belongs to the short-chain dehydrogenases/reductases (SDR) family.</text>
</comment>
<evidence type="ECO:0000313" key="5">
    <source>
        <dbReference type="Proteomes" id="UP001634747"/>
    </source>
</evidence>
<dbReference type="NCBIfam" id="NF006114">
    <property type="entry name" value="PRK08263.1"/>
    <property type="match status" value="1"/>
</dbReference>
<evidence type="ECO:0000256" key="1">
    <source>
        <dbReference type="ARBA" id="ARBA00006484"/>
    </source>
</evidence>
<dbReference type="Gene3D" id="3.40.50.720">
    <property type="entry name" value="NAD(P)-binding Rossmann-like Domain"/>
    <property type="match status" value="1"/>
</dbReference>
<dbReference type="InterPro" id="IPR002347">
    <property type="entry name" value="SDR_fam"/>
</dbReference>
<dbReference type="InterPro" id="IPR051911">
    <property type="entry name" value="SDR_oxidoreductase"/>
</dbReference>
<keyword evidence="2" id="KW-0560">Oxidoreductase</keyword>
<gene>
    <name evidence="4" type="ORF">ACK2TP_13105</name>
</gene>
<proteinExistence type="inferred from homology"/>
<dbReference type="CDD" id="cd05374">
    <property type="entry name" value="17beta-HSD-like_SDR_c"/>
    <property type="match status" value="1"/>
</dbReference>
<evidence type="ECO:0000256" key="3">
    <source>
        <dbReference type="RuleBase" id="RU000363"/>
    </source>
</evidence>
<dbReference type="EMBL" id="JBJYXY010000001">
    <property type="protein sequence ID" value="MFN2976706.1"/>
    <property type="molecule type" value="Genomic_DNA"/>
</dbReference>
<dbReference type="PRINTS" id="PR00080">
    <property type="entry name" value="SDRFAMILY"/>
</dbReference>
<reference evidence="4 5" key="1">
    <citation type="submission" date="2024-12" db="EMBL/GenBank/DDBJ databases">
        <authorList>
            <person name="Lee Y."/>
        </authorList>
    </citation>
    <scope>NUCLEOTIDE SEQUENCE [LARGE SCALE GENOMIC DNA]</scope>
    <source>
        <strain evidence="4 5">03SUJ4</strain>
    </source>
</reference>
<dbReference type="NCBIfam" id="NF004824">
    <property type="entry name" value="PRK06180.1"/>
    <property type="match status" value="1"/>
</dbReference>
<dbReference type="InterPro" id="IPR036291">
    <property type="entry name" value="NAD(P)-bd_dom_sf"/>
</dbReference>
<dbReference type="SUPFAM" id="SSF51735">
    <property type="entry name" value="NAD(P)-binding Rossmann-fold domains"/>
    <property type="match status" value="1"/>
</dbReference>
<dbReference type="PANTHER" id="PTHR43976:SF16">
    <property type="entry name" value="SHORT-CHAIN DEHYDROGENASE_REDUCTASE FAMILY PROTEIN"/>
    <property type="match status" value="1"/>
</dbReference>
<protein>
    <submittedName>
        <fullName evidence="4">Oxidoreductase</fullName>
    </submittedName>
</protein>
<accession>A0ABW9KP48</accession>
<sequence length="292" mass="31851">MAEQESPTGKGKVWFITGCSTGFGRLLAEAALERGDRVVATARDESKIIDLTDKYPQTALALTVDVTDKNTILIAVQDAMETFGQIDVLVNNAGYGLSGAVEEASDEEIEQVIATNVFGVVDTTRAVLPHMRERRSGHILMLSSVAGLIGTQGLAYYNLTKFAVEGFSEGLAQEVKHLGIRVSIIEPGPFRTDFLGRSGQVAQQQIDDYKESAGKLREYFNTQAGQQKGDPAKAVEAMLQLADTPEPPLHLLLGRNAYDRQLAKLDEWKQGIEAWREVTLGADFPEAKTPIQ</sequence>
<dbReference type="RefSeq" id="WP_263411828.1">
    <property type="nucleotide sequence ID" value="NZ_BAABBH010000001.1"/>
</dbReference>
<name>A0ABW9KP48_9BACT</name>
<comment type="caution">
    <text evidence="4">The sequence shown here is derived from an EMBL/GenBank/DDBJ whole genome shotgun (WGS) entry which is preliminary data.</text>
</comment>
<organism evidence="4 5">
    <name type="scientific">Terriglobus aquaticus</name>
    <dbReference type="NCBI Taxonomy" id="940139"/>
    <lineage>
        <taxon>Bacteria</taxon>
        <taxon>Pseudomonadati</taxon>
        <taxon>Acidobacteriota</taxon>
        <taxon>Terriglobia</taxon>
        <taxon>Terriglobales</taxon>
        <taxon>Acidobacteriaceae</taxon>
        <taxon>Terriglobus</taxon>
    </lineage>
</organism>
<dbReference type="PANTHER" id="PTHR43976">
    <property type="entry name" value="SHORT CHAIN DEHYDROGENASE"/>
    <property type="match status" value="1"/>
</dbReference>
<keyword evidence="5" id="KW-1185">Reference proteome</keyword>